<accession>A0ABV8UJG4</accession>
<comment type="caution">
    <text evidence="1">The sequence shown here is derived from an EMBL/GenBank/DDBJ whole genome shotgun (WGS) entry which is preliminary data.</text>
</comment>
<evidence type="ECO:0000313" key="1">
    <source>
        <dbReference type="EMBL" id="MFC4350937.1"/>
    </source>
</evidence>
<name>A0ABV8UJG4_9PROT</name>
<sequence length="92" mass="9978">MGLPEKLLEELRAPVSEGSESLSRAVDSVEGFAQTQCLESLDRLLAFSDNFEGAEAIHSDAALSESSRITEMTTVLNEEVARFLSLHPAPDN</sequence>
<keyword evidence="2" id="KW-1185">Reference proteome</keyword>
<proteinExistence type="predicted"/>
<dbReference type="Proteomes" id="UP001595799">
    <property type="component" value="Unassembled WGS sequence"/>
</dbReference>
<protein>
    <submittedName>
        <fullName evidence="1">Uncharacterized protein</fullName>
    </submittedName>
</protein>
<dbReference type="RefSeq" id="WP_382421280.1">
    <property type="nucleotide sequence ID" value="NZ_JBHSCW010000003.1"/>
</dbReference>
<reference evidence="2" key="1">
    <citation type="journal article" date="2019" name="Int. J. Syst. Evol. Microbiol.">
        <title>The Global Catalogue of Microorganisms (GCM) 10K type strain sequencing project: providing services to taxonomists for standard genome sequencing and annotation.</title>
        <authorList>
            <consortium name="The Broad Institute Genomics Platform"/>
            <consortium name="The Broad Institute Genome Sequencing Center for Infectious Disease"/>
            <person name="Wu L."/>
            <person name="Ma J."/>
        </authorList>
    </citation>
    <scope>NUCLEOTIDE SEQUENCE [LARGE SCALE GENOMIC DNA]</scope>
    <source>
        <strain evidence="2">CECT 8472</strain>
    </source>
</reference>
<dbReference type="EMBL" id="JBHSCW010000003">
    <property type="protein sequence ID" value="MFC4350937.1"/>
    <property type="molecule type" value="Genomic_DNA"/>
</dbReference>
<organism evidence="1 2">
    <name type="scientific">Fodinicurvata halophila</name>
    <dbReference type="NCBI Taxonomy" id="1419723"/>
    <lineage>
        <taxon>Bacteria</taxon>
        <taxon>Pseudomonadati</taxon>
        <taxon>Pseudomonadota</taxon>
        <taxon>Alphaproteobacteria</taxon>
        <taxon>Rhodospirillales</taxon>
        <taxon>Rhodovibrionaceae</taxon>
        <taxon>Fodinicurvata</taxon>
    </lineage>
</organism>
<gene>
    <name evidence="1" type="ORF">ACFOW6_05215</name>
</gene>
<evidence type="ECO:0000313" key="2">
    <source>
        <dbReference type="Proteomes" id="UP001595799"/>
    </source>
</evidence>